<feature type="region of interest" description="Disordered" evidence="1">
    <location>
        <begin position="1"/>
        <end position="27"/>
    </location>
</feature>
<dbReference type="EMBL" id="CAXKWB010016885">
    <property type="protein sequence ID" value="CAL4117384.1"/>
    <property type="molecule type" value="Genomic_DNA"/>
</dbReference>
<sequence>ISGSGGTVDGNQSHPGAGKSVDTNKESDRLSNISINESLDLLNSSSNSVIQHQDEQLFMESLDKQVTDPLLIQSQYVKNVVDIINNPLTINYFIYFLESCDGAGKYGRFCMEVNNFVTATKARLANYQQVLQEQQILNNLEVTRQSSDSSELLCSSNNVSDLERIKCSVDEFDNINISKDILNGNKSTDLSDRHCDNSKNYETNKSVGNKDKKGLVLPDLVSGISESAATAVTPVSSPQTDGTSQESRFAVAQCSDGLFMKDSIPQFISEQQSVENDIKQNRPHSNSCKDVLNCSIGSSTKNEDSICDSTIESPNKTSTPCKSAKPTQCIADEAVHIFNKYLSHDASCFIEISDTERQTIMERICGKYKEVELNCFEEVVNKVVELLEKEYFEKFLSSDWYLRHQVDVLTSGEVHLKDILESDEAFALFMEYCEQSGGRGLLEFWVAASNFSEHLRQESNGYDPIQAQTDAMVLYDKFFSLQARKPLGFSDKVRFYMESNICHEDGPKPTCFDVPLQISLHVLDRDFLPGYLNSSLHSKYIAEIVNTVRNSPEILGRKKRSNSESTVSSSEAGSSVFGSSISRHNTLLAAQNPAHQAYRLAQSSKTEPGTVPTAETLNLRIDAQQIMDPDSLWRRKHFTKLSCGYINELGKFESEIQNPPDRKVEKSLSRTLKKFVNLEEDSEKESRAWAAAASIIEEVTSVTMANQTTVRKGHYRSSSASEAVFSVSSSSPSRDNLSEVFPSS</sequence>
<keyword evidence="4" id="KW-1185">Reference proteome</keyword>
<dbReference type="PANTHER" id="PTHR13155:SF1">
    <property type="entry name" value="A-KINASE ANCHOR PROTEIN 10, MITOCHONDRIAL"/>
    <property type="match status" value="1"/>
</dbReference>
<dbReference type="PANTHER" id="PTHR13155">
    <property type="entry name" value="A-KINASE ANCHOR PROTEINS"/>
    <property type="match status" value="1"/>
</dbReference>
<dbReference type="Proteomes" id="UP001497623">
    <property type="component" value="Unassembled WGS sequence"/>
</dbReference>
<dbReference type="InterPro" id="IPR036305">
    <property type="entry name" value="RGS_sf"/>
</dbReference>
<feature type="region of interest" description="Disordered" evidence="1">
    <location>
        <begin position="555"/>
        <end position="577"/>
    </location>
</feature>
<dbReference type="GO" id="GO:0005886">
    <property type="term" value="C:plasma membrane"/>
    <property type="evidence" value="ECO:0007669"/>
    <property type="project" value="TreeGrafter"/>
</dbReference>
<dbReference type="InterPro" id="IPR052246">
    <property type="entry name" value="Cell_Polariz_PKAAnc"/>
</dbReference>
<accession>A0AAV2R6K7</accession>
<evidence type="ECO:0000313" key="3">
    <source>
        <dbReference type="EMBL" id="CAL4117384.1"/>
    </source>
</evidence>
<dbReference type="SUPFAM" id="SSF48097">
    <property type="entry name" value="Regulator of G-protein signaling, RGS"/>
    <property type="match status" value="2"/>
</dbReference>
<proteinExistence type="predicted"/>
<evidence type="ECO:0000256" key="1">
    <source>
        <dbReference type="SAM" id="MobiDB-lite"/>
    </source>
</evidence>
<dbReference type="Pfam" id="PF00615">
    <property type="entry name" value="RGS"/>
    <property type="match status" value="2"/>
</dbReference>
<dbReference type="AlphaFoldDB" id="A0AAV2R6K7"/>
<feature type="domain" description="RGS" evidence="2">
    <location>
        <begin position="415"/>
        <end position="541"/>
    </location>
</feature>
<evidence type="ECO:0000259" key="2">
    <source>
        <dbReference type="PROSITE" id="PS50132"/>
    </source>
</evidence>
<dbReference type="InterPro" id="IPR016137">
    <property type="entry name" value="RGS"/>
</dbReference>
<comment type="caution">
    <text evidence="3">The sequence shown here is derived from an EMBL/GenBank/DDBJ whole genome shotgun (WGS) entry which is preliminary data.</text>
</comment>
<feature type="domain" description="RGS" evidence="2">
    <location>
        <begin position="331"/>
        <end position="403"/>
    </location>
</feature>
<name>A0AAV2R6K7_MEGNR</name>
<feature type="non-terminal residue" evidence="3">
    <location>
        <position position="1"/>
    </location>
</feature>
<dbReference type="GO" id="GO:0005739">
    <property type="term" value="C:mitochondrion"/>
    <property type="evidence" value="ECO:0007669"/>
    <property type="project" value="TreeGrafter"/>
</dbReference>
<dbReference type="GO" id="GO:0008104">
    <property type="term" value="P:intracellular protein localization"/>
    <property type="evidence" value="ECO:0007669"/>
    <property type="project" value="TreeGrafter"/>
</dbReference>
<protein>
    <recommendedName>
        <fullName evidence="2">RGS domain-containing protein</fullName>
    </recommendedName>
</protein>
<dbReference type="Gene3D" id="1.10.167.10">
    <property type="entry name" value="Regulator of G-protein Signalling 4, domain 2"/>
    <property type="match status" value="2"/>
</dbReference>
<organism evidence="3 4">
    <name type="scientific">Meganyctiphanes norvegica</name>
    <name type="common">Northern krill</name>
    <name type="synonym">Thysanopoda norvegica</name>
    <dbReference type="NCBI Taxonomy" id="48144"/>
    <lineage>
        <taxon>Eukaryota</taxon>
        <taxon>Metazoa</taxon>
        <taxon>Ecdysozoa</taxon>
        <taxon>Arthropoda</taxon>
        <taxon>Crustacea</taxon>
        <taxon>Multicrustacea</taxon>
        <taxon>Malacostraca</taxon>
        <taxon>Eumalacostraca</taxon>
        <taxon>Eucarida</taxon>
        <taxon>Euphausiacea</taxon>
        <taxon>Euphausiidae</taxon>
        <taxon>Meganyctiphanes</taxon>
    </lineage>
</organism>
<feature type="compositionally biased region" description="Low complexity" evidence="1">
    <location>
        <begin position="563"/>
        <end position="577"/>
    </location>
</feature>
<dbReference type="SMART" id="SM00315">
    <property type="entry name" value="RGS"/>
    <property type="match status" value="2"/>
</dbReference>
<gene>
    <name evidence="3" type="ORF">MNOR_LOCUS21177</name>
</gene>
<dbReference type="FunFam" id="1.10.167.10:FF:000005">
    <property type="entry name" value="Putative A-kinase anchor protein 10 mitochondrial"/>
    <property type="match status" value="1"/>
</dbReference>
<dbReference type="PROSITE" id="PS50132">
    <property type="entry name" value="RGS"/>
    <property type="match status" value="2"/>
</dbReference>
<dbReference type="InterPro" id="IPR044926">
    <property type="entry name" value="RGS_subdomain_2"/>
</dbReference>
<feature type="compositionally biased region" description="Low complexity" evidence="1">
    <location>
        <begin position="724"/>
        <end position="733"/>
    </location>
</feature>
<feature type="region of interest" description="Disordered" evidence="1">
    <location>
        <begin position="724"/>
        <end position="744"/>
    </location>
</feature>
<reference evidence="3 4" key="1">
    <citation type="submission" date="2024-05" db="EMBL/GenBank/DDBJ databases">
        <authorList>
            <person name="Wallberg A."/>
        </authorList>
    </citation>
    <scope>NUCLEOTIDE SEQUENCE [LARGE SCALE GENOMIC DNA]</scope>
</reference>
<evidence type="ECO:0000313" key="4">
    <source>
        <dbReference type="Proteomes" id="UP001497623"/>
    </source>
</evidence>